<dbReference type="Gene3D" id="3.30.200.20">
    <property type="entry name" value="Phosphorylase Kinase, domain 1"/>
    <property type="match status" value="1"/>
</dbReference>
<dbReference type="EMBL" id="JBANRG010000080">
    <property type="protein sequence ID" value="KAK7438251.1"/>
    <property type="molecule type" value="Genomic_DNA"/>
</dbReference>
<feature type="domain" description="Aminoglycoside phosphotransferase" evidence="1">
    <location>
        <begin position="79"/>
        <end position="330"/>
    </location>
</feature>
<proteinExistence type="predicted"/>
<dbReference type="InterPro" id="IPR011009">
    <property type="entry name" value="Kinase-like_dom_sf"/>
</dbReference>
<evidence type="ECO:0000259" key="1">
    <source>
        <dbReference type="Pfam" id="PF01636"/>
    </source>
</evidence>
<dbReference type="PANTHER" id="PTHR21310">
    <property type="entry name" value="AMINOGLYCOSIDE PHOSPHOTRANSFERASE-RELATED-RELATED"/>
    <property type="match status" value="1"/>
</dbReference>
<dbReference type="Gene3D" id="3.90.1200.10">
    <property type="match status" value="1"/>
</dbReference>
<dbReference type="PANTHER" id="PTHR21310:SF15">
    <property type="entry name" value="AMINOGLYCOSIDE PHOSPHOTRANSFERASE DOMAIN-CONTAINING PROTEIN"/>
    <property type="match status" value="1"/>
</dbReference>
<keyword evidence="4" id="KW-1185">Reference proteome</keyword>
<accession>A0ABR1ITK7</accession>
<dbReference type="EMBL" id="JBANRG010000114">
    <property type="protein sequence ID" value="KAK7434915.1"/>
    <property type="molecule type" value="Genomic_DNA"/>
</dbReference>
<dbReference type="InterPro" id="IPR051678">
    <property type="entry name" value="AGP_Transferase"/>
</dbReference>
<reference evidence="3 4" key="1">
    <citation type="submission" date="2024-01" db="EMBL/GenBank/DDBJ databases">
        <title>A draft genome for the cacao thread blight pathogen Marasmiellus scandens.</title>
        <authorList>
            <person name="Baruah I.K."/>
            <person name="Leung J."/>
            <person name="Bukari Y."/>
            <person name="Amoako-Attah I."/>
            <person name="Meinhardt L.W."/>
            <person name="Bailey B.A."/>
            <person name="Cohen S.P."/>
        </authorList>
    </citation>
    <scope>NUCLEOTIDE SEQUENCE [LARGE SCALE GENOMIC DNA]</scope>
    <source>
        <strain evidence="3 4">GH-19</strain>
    </source>
</reference>
<comment type="caution">
    <text evidence="3">The sequence shown here is derived from an EMBL/GenBank/DDBJ whole genome shotgun (WGS) entry which is preliminary data.</text>
</comment>
<evidence type="ECO:0000313" key="4">
    <source>
        <dbReference type="Proteomes" id="UP001498398"/>
    </source>
</evidence>
<organism evidence="3 4">
    <name type="scientific">Marasmiellus scandens</name>
    <dbReference type="NCBI Taxonomy" id="2682957"/>
    <lineage>
        <taxon>Eukaryota</taxon>
        <taxon>Fungi</taxon>
        <taxon>Dikarya</taxon>
        <taxon>Basidiomycota</taxon>
        <taxon>Agaricomycotina</taxon>
        <taxon>Agaricomycetes</taxon>
        <taxon>Agaricomycetidae</taxon>
        <taxon>Agaricales</taxon>
        <taxon>Marasmiineae</taxon>
        <taxon>Omphalotaceae</taxon>
        <taxon>Marasmiellus</taxon>
    </lineage>
</organism>
<evidence type="ECO:0000313" key="3">
    <source>
        <dbReference type="EMBL" id="KAK7438251.1"/>
    </source>
</evidence>
<sequence length="417" mass="47405">MTHSTPEDLEMPCLLRCPSRAGRKPTSIPDTTQFAGVTQSLFGVPCATPEEAYRLGMYNELYLLHLVVPEHLRGTVPSKVLARVSRDDKTRSDISIESEVATMVFVRSRTNIPVPLVYGYCPTRDNAIGQPFSILSFTEGADMGSSLWENLSIDLKLKSIKDYARIILELSRLKFDRIGSIYFKRNTPPPHCFELGPVSWCKHESAARRKNCQNNRGPFRTSTSWLKAALDDEIDFMDKLPELARTTYKFRPEEGSGARMRRWRLAKRVVPEFRDRIADVIEDPLDRYSAGPFVLAHLDLRPCNMIFATEGINAGHIVSVIDWEMATTVPLWTLVCYPSWFGSAGLHAAKRDPEETQLFKDTYVRELQKYTRDFSILNVVQNARAEAKRLFADAAMLPWPAVDSMALWLDRNPKKAN</sequence>
<protein>
    <recommendedName>
        <fullName evidence="1">Aminoglycoside phosphotransferase domain-containing protein</fullName>
    </recommendedName>
</protein>
<name>A0ABR1ITK7_9AGAR</name>
<evidence type="ECO:0000313" key="2">
    <source>
        <dbReference type="EMBL" id="KAK7434915.1"/>
    </source>
</evidence>
<dbReference type="InterPro" id="IPR002575">
    <property type="entry name" value="Aminoglycoside_PTrfase"/>
</dbReference>
<dbReference type="Proteomes" id="UP001498398">
    <property type="component" value="Unassembled WGS sequence"/>
</dbReference>
<dbReference type="Pfam" id="PF01636">
    <property type="entry name" value="APH"/>
    <property type="match status" value="1"/>
</dbReference>
<dbReference type="SUPFAM" id="SSF56112">
    <property type="entry name" value="Protein kinase-like (PK-like)"/>
    <property type="match status" value="1"/>
</dbReference>
<gene>
    <name evidence="3" type="ORF">VKT23_018182</name>
    <name evidence="2" type="ORF">VKT23_019918</name>
</gene>